<dbReference type="EMBL" id="CP001687">
    <property type="protein sequence ID" value="ACV12061.1"/>
    <property type="molecule type" value="Genomic_DNA"/>
</dbReference>
<proteinExistence type="predicted"/>
<accession>C7NSH4</accession>
<keyword evidence="11" id="KW-1185">Reference proteome</keyword>
<dbReference type="InterPro" id="IPR000014">
    <property type="entry name" value="PAS"/>
</dbReference>
<evidence type="ECO:0000313" key="10">
    <source>
        <dbReference type="EMBL" id="ACV12061.1"/>
    </source>
</evidence>
<dbReference type="InterPro" id="IPR013655">
    <property type="entry name" value="PAS_fold_3"/>
</dbReference>
<feature type="domain" description="PAS" evidence="8">
    <location>
        <begin position="387"/>
        <end position="457"/>
    </location>
</feature>
<evidence type="ECO:0000256" key="1">
    <source>
        <dbReference type="ARBA" id="ARBA00000085"/>
    </source>
</evidence>
<feature type="domain" description="PAC" evidence="9">
    <location>
        <begin position="214"/>
        <end position="266"/>
    </location>
</feature>
<protein>
    <recommendedName>
        <fullName evidence="2">histidine kinase</fullName>
        <ecNumber evidence="2">2.7.13.3</ecNumber>
    </recommendedName>
</protein>
<evidence type="ECO:0000259" key="8">
    <source>
        <dbReference type="PROSITE" id="PS50112"/>
    </source>
</evidence>
<dbReference type="InterPro" id="IPR001610">
    <property type="entry name" value="PAC"/>
</dbReference>
<dbReference type="STRING" id="519442.Huta_1892"/>
<evidence type="ECO:0000259" key="7">
    <source>
        <dbReference type="PROSITE" id="PS50110"/>
    </source>
</evidence>
<dbReference type="KEGG" id="hut:Huta_1892"/>
<evidence type="ECO:0000256" key="2">
    <source>
        <dbReference type="ARBA" id="ARBA00012438"/>
    </source>
</evidence>
<name>C7NSH4_HALUD</name>
<keyword evidence="5" id="KW-0418">Kinase</keyword>
<dbReference type="InterPro" id="IPR000700">
    <property type="entry name" value="PAS-assoc_C"/>
</dbReference>
<keyword evidence="4" id="KW-0808">Transferase</keyword>
<dbReference type="EC" id="2.7.13.3" evidence="2"/>
<feature type="domain" description="PAC" evidence="9">
    <location>
        <begin position="338"/>
        <end position="390"/>
    </location>
</feature>
<gene>
    <name evidence="10" type="ordered locus">Huta_1892</name>
</gene>
<dbReference type="eggNOG" id="arCOG02374">
    <property type="taxonomic scope" value="Archaea"/>
</dbReference>
<evidence type="ECO:0000256" key="3">
    <source>
        <dbReference type="ARBA" id="ARBA00022553"/>
    </source>
</evidence>
<feature type="domain" description="PAC" evidence="9">
    <location>
        <begin position="578"/>
        <end position="628"/>
    </location>
</feature>
<dbReference type="InterPro" id="IPR035965">
    <property type="entry name" value="PAS-like_dom_sf"/>
</dbReference>
<dbReference type="HOGENOM" id="CLU_022064_0_0_2"/>
<feature type="domain" description="PAS" evidence="8">
    <location>
        <begin position="506"/>
        <end position="576"/>
    </location>
</feature>
<comment type="catalytic activity">
    <reaction evidence="1">
        <text>ATP + protein L-histidine = ADP + protein N-phospho-L-histidine.</text>
        <dbReference type="EC" id="2.7.13.3"/>
    </reaction>
</comment>
<dbReference type="Pfam" id="PF08447">
    <property type="entry name" value="PAS_3"/>
    <property type="match status" value="3"/>
</dbReference>
<dbReference type="InterPro" id="IPR052162">
    <property type="entry name" value="Sensor_kinase/Photoreceptor"/>
</dbReference>
<organism evidence="10 11">
    <name type="scientific">Halorhabdus utahensis (strain DSM 12940 / JCM 11049 / AX-2)</name>
    <dbReference type="NCBI Taxonomy" id="519442"/>
    <lineage>
        <taxon>Archaea</taxon>
        <taxon>Methanobacteriati</taxon>
        <taxon>Methanobacteriota</taxon>
        <taxon>Stenosarchaea group</taxon>
        <taxon>Halobacteria</taxon>
        <taxon>Halobacteriales</taxon>
        <taxon>Haloarculaceae</taxon>
        <taxon>Halorhabdus</taxon>
    </lineage>
</organism>
<dbReference type="Gene3D" id="3.30.450.20">
    <property type="entry name" value="PAS domain"/>
    <property type="match status" value="4"/>
</dbReference>
<dbReference type="SUPFAM" id="SSF55785">
    <property type="entry name" value="PYP-like sensor domain (PAS domain)"/>
    <property type="match status" value="4"/>
</dbReference>
<evidence type="ECO:0000313" key="11">
    <source>
        <dbReference type="Proteomes" id="UP000002071"/>
    </source>
</evidence>
<feature type="domain" description="Response regulatory" evidence="7">
    <location>
        <begin position="9"/>
        <end position="125"/>
    </location>
</feature>
<evidence type="ECO:0000256" key="5">
    <source>
        <dbReference type="ARBA" id="ARBA00022777"/>
    </source>
</evidence>
<dbReference type="GO" id="GO:0000160">
    <property type="term" value="P:phosphorelay signal transduction system"/>
    <property type="evidence" value="ECO:0007669"/>
    <property type="project" value="InterPro"/>
</dbReference>
<dbReference type="PANTHER" id="PTHR43304:SF1">
    <property type="entry name" value="PAC DOMAIN-CONTAINING PROTEIN"/>
    <property type="match status" value="1"/>
</dbReference>
<evidence type="ECO:0000259" key="9">
    <source>
        <dbReference type="PROSITE" id="PS50113"/>
    </source>
</evidence>
<dbReference type="InterPro" id="IPR001789">
    <property type="entry name" value="Sig_transdc_resp-reg_receiver"/>
</dbReference>
<dbReference type="Gene3D" id="3.40.50.2300">
    <property type="match status" value="1"/>
</dbReference>
<evidence type="ECO:0000256" key="6">
    <source>
        <dbReference type="PROSITE-ProRule" id="PRU00169"/>
    </source>
</evidence>
<dbReference type="Proteomes" id="UP000002071">
    <property type="component" value="Chromosome"/>
</dbReference>
<reference evidence="10 11" key="1">
    <citation type="journal article" date="2009" name="Stand. Genomic Sci.">
        <title>Complete genome sequence of Halorhabdus utahensis type strain (AX-2).</title>
        <authorList>
            <person name="Anderson I."/>
            <person name="Tindall B.J."/>
            <person name="Pomrenke H."/>
            <person name="Goker M."/>
            <person name="Lapidus A."/>
            <person name="Nolan M."/>
            <person name="Copeland A."/>
            <person name="Glavina Del Rio T."/>
            <person name="Chen F."/>
            <person name="Tice H."/>
            <person name="Cheng J.F."/>
            <person name="Lucas S."/>
            <person name="Chertkov O."/>
            <person name="Bruce D."/>
            <person name="Brettin T."/>
            <person name="Detter J.C."/>
            <person name="Han C."/>
            <person name="Goodwin L."/>
            <person name="Land M."/>
            <person name="Hauser L."/>
            <person name="Chang Y.J."/>
            <person name="Jeffries C.D."/>
            <person name="Pitluck S."/>
            <person name="Pati A."/>
            <person name="Mavromatis K."/>
            <person name="Ivanova N."/>
            <person name="Ovchinnikova G."/>
            <person name="Chen A."/>
            <person name="Palaniappan K."/>
            <person name="Chain P."/>
            <person name="Rohde M."/>
            <person name="Bristow J."/>
            <person name="Eisen J.A."/>
            <person name="Markowitz V."/>
            <person name="Hugenholtz P."/>
            <person name="Kyrpides N.C."/>
            <person name="Klenk H.P."/>
        </authorList>
    </citation>
    <scope>NUCLEOTIDE SEQUENCE [LARGE SCALE GENOMIC DNA]</scope>
    <source>
        <strain evidence="11">DSM 12940 / JCM 11049 / AX-2</strain>
    </source>
</reference>
<feature type="modified residue" description="4-aspartylphosphate" evidence="6">
    <location>
        <position position="60"/>
    </location>
</feature>
<dbReference type="GO" id="GO:0004673">
    <property type="term" value="F:protein histidine kinase activity"/>
    <property type="evidence" value="ECO:0007669"/>
    <property type="project" value="UniProtKB-EC"/>
</dbReference>
<dbReference type="AlphaFoldDB" id="C7NSH4"/>
<dbReference type="SUPFAM" id="SSF52172">
    <property type="entry name" value="CheY-like"/>
    <property type="match status" value="1"/>
</dbReference>
<dbReference type="Pfam" id="PF00072">
    <property type="entry name" value="Response_reg"/>
    <property type="match status" value="1"/>
</dbReference>
<dbReference type="InterPro" id="IPR011006">
    <property type="entry name" value="CheY-like_superfamily"/>
</dbReference>
<keyword evidence="3 6" id="KW-0597">Phosphoprotein</keyword>
<dbReference type="NCBIfam" id="TIGR00229">
    <property type="entry name" value="sensory_box"/>
    <property type="match status" value="3"/>
</dbReference>
<dbReference type="PANTHER" id="PTHR43304">
    <property type="entry name" value="PHYTOCHROME-LIKE PROTEIN CPH1"/>
    <property type="match status" value="1"/>
</dbReference>
<feature type="domain" description="PAC" evidence="9">
    <location>
        <begin position="461"/>
        <end position="512"/>
    </location>
</feature>
<evidence type="ECO:0000256" key="4">
    <source>
        <dbReference type="ARBA" id="ARBA00022679"/>
    </source>
</evidence>
<sequence>MVSRSETIRILHVDDEPDLTELAATFLEREDDRIVVETASSAADGLDVLDDFAADCIVSDYDMPGRNGIEFLKAVRERHPELPVILYTGKGSEEVASEAISAGVTEYMQKEAGTDQYTVLANRITNSVEQYRARQAAERTRERLTELSESTTDCLWMFDREWEELVFISGYEDVWNRSESAIRDDPRDFLYGVHPDDRALVEDAMARLSNGETIDVEFRILRGDDDPGAVWMKGEPVRDDEGAVVRVVGFTRDITERREQRRRLETLISNLPGIAYRCRNEPGWPMEFVRGECETLTGYTADAIERGDVDWSEDVLHPEDSEDMWNRVQDAVDADRPFEVTYRIRTKDGDTRWMWERGQMVDATGQDTEILEGFITDITERRRRERELERYEAYLQESTDIITVLDADGTVKYQSPAVTRILGYEPGELLGKSGFDYVHPEDVDTVRAAFAELAGEPEGTITVECRFRTADGGWRWLEVNGSNQLDTEPINGIVTNNRDITDRKKREQELESILHEMDDAIFVHPDGGPFTFVNQAAVERYGYTEAELHTMTPADLNVPSEPGEVAERVQAVMASGQAVFETEHRTRSGETIPVEINATTVTFHGDRSILSIVRDISERKSTEHESQRPNRD</sequence>
<dbReference type="PROSITE" id="PS50113">
    <property type="entry name" value="PAC"/>
    <property type="match status" value="4"/>
</dbReference>
<dbReference type="CDD" id="cd00156">
    <property type="entry name" value="REC"/>
    <property type="match status" value="1"/>
</dbReference>
<dbReference type="eggNOG" id="arCOG02333">
    <property type="taxonomic scope" value="Archaea"/>
</dbReference>
<dbReference type="SMART" id="SM00086">
    <property type="entry name" value="PAC"/>
    <property type="match status" value="4"/>
</dbReference>
<dbReference type="Pfam" id="PF13426">
    <property type="entry name" value="PAS_9"/>
    <property type="match status" value="1"/>
</dbReference>
<dbReference type="SMART" id="SM00448">
    <property type="entry name" value="REC"/>
    <property type="match status" value="1"/>
</dbReference>
<dbReference type="PROSITE" id="PS50110">
    <property type="entry name" value="RESPONSE_REGULATORY"/>
    <property type="match status" value="1"/>
</dbReference>
<dbReference type="SMART" id="SM00091">
    <property type="entry name" value="PAS"/>
    <property type="match status" value="4"/>
</dbReference>
<dbReference type="CDD" id="cd00130">
    <property type="entry name" value="PAS"/>
    <property type="match status" value="4"/>
</dbReference>
<dbReference type="PROSITE" id="PS50112">
    <property type="entry name" value="PAS"/>
    <property type="match status" value="2"/>
</dbReference>